<dbReference type="InterPro" id="IPR042116">
    <property type="entry name" value="TypA/BipA_C"/>
</dbReference>
<dbReference type="InterPro" id="IPR005225">
    <property type="entry name" value="Small_GTP-bd"/>
</dbReference>
<dbReference type="Pfam" id="PF00009">
    <property type="entry name" value="GTP_EFTU"/>
    <property type="match status" value="1"/>
</dbReference>
<dbReference type="EMBL" id="LBWP01000001">
    <property type="protein sequence ID" value="KKR12028.1"/>
    <property type="molecule type" value="Genomic_DNA"/>
</dbReference>
<dbReference type="FunFam" id="2.40.50.250:FF:000001">
    <property type="entry name" value="GTP-binding protein TypA"/>
    <property type="match status" value="1"/>
</dbReference>
<sequence length="611" mass="68097">MNSAFYLENMNIKNVAIIAHVDHGKTTLVDALLRQSNTHLGKDLVNTNQIMDSNDLERERGITIFSKNASVIYKDTKINIIDTPGHADFGGEVERVLSMADGALLLVDAKEGPMPQTRFVLKQALKMGLKIIVIVNKIDKKDARPSYVVNKTFDLFIEMGADVETAYFPVIYASGRDGKAGLTPDLSEMKDITPVFEEILKNIPDPKADPEKPLQMRVSTLGRDDYKGRIAIGVICNGKITDGQNIAHVNRNGEVKSCRITSIATFTGLEKEFVSSAKAGDIVAVSGIPDVTIGETIADIENPVALPLLDIEEPTVKMVFMINNSPFGGSEGEFKTSSQIKERLYKETETDVALSVIDNPNGSWTVSGRGELHLAILIERMRREGFEFQVSRPHVINKVLNGIKLTPFELIEIEVPDIFSGTVIEKMGERHAKMINMNSNEGITHLEFTIATKEFIGYRLEFVTDTKGLGIINSTFFDFLPDDGFQKARERGSLVAHETGETKLYGLVNVQDRGELFYGPAEKVYKGQVVGKNSREGDIRVNVCKEKQLSNMRSKGEGTSEHFNTPKTMSLDESLEYIDDNELVEVTPKNIRIRKIILDELEERRRLRNLL</sequence>
<dbReference type="FunFam" id="3.30.70.870:FF:000003">
    <property type="entry name" value="GTP-binding protein TypA"/>
    <property type="match status" value="1"/>
</dbReference>
<dbReference type="PANTHER" id="PTHR42908:SF8">
    <property type="entry name" value="TR-TYPE G DOMAIN-CONTAINING PROTEIN"/>
    <property type="match status" value="1"/>
</dbReference>
<dbReference type="Pfam" id="PF21018">
    <property type="entry name" value="BipA_C"/>
    <property type="match status" value="1"/>
</dbReference>
<dbReference type="NCBIfam" id="TIGR00231">
    <property type="entry name" value="small_GTP"/>
    <property type="match status" value="1"/>
</dbReference>
<dbReference type="InterPro" id="IPR027417">
    <property type="entry name" value="P-loop_NTPase"/>
</dbReference>
<dbReference type="CDD" id="cd01891">
    <property type="entry name" value="TypA_BipA"/>
    <property type="match status" value="1"/>
</dbReference>
<dbReference type="InterPro" id="IPR009000">
    <property type="entry name" value="Transl_B-barrel_sf"/>
</dbReference>
<dbReference type="InterPro" id="IPR035647">
    <property type="entry name" value="EFG_III/V"/>
</dbReference>
<dbReference type="NCBIfam" id="TIGR01394">
    <property type="entry name" value="TypA_BipA"/>
    <property type="match status" value="1"/>
</dbReference>
<name>A0A0G0N987_9BACT</name>
<dbReference type="PROSITE" id="PS51722">
    <property type="entry name" value="G_TR_2"/>
    <property type="match status" value="1"/>
</dbReference>
<dbReference type="SUPFAM" id="SSF50447">
    <property type="entry name" value="Translation proteins"/>
    <property type="match status" value="1"/>
</dbReference>
<dbReference type="GO" id="GO:0003924">
    <property type="term" value="F:GTPase activity"/>
    <property type="evidence" value="ECO:0007669"/>
    <property type="project" value="InterPro"/>
</dbReference>
<feature type="domain" description="Tr-type G" evidence="3">
    <location>
        <begin position="10"/>
        <end position="207"/>
    </location>
</feature>
<evidence type="ECO:0000259" key="3">
    <source>
        <dbReference type="PROSITE" id="PS51722"/>
    </source>
</evidence>
<dbReference type="PANTHER" id="PTHR42908">
    <property type="entry name" value="TRANSLATION ELONGATION FACTOR-RELATED"/>
    <property type="match status" value="1"/>
</dbReference>
<dbReference type="InterPro" id="IPR000795">
    <property type="entry name" value="T_Tr_GTP-bd_dom"/>
</dbReference>
<evidence type="ECO:0000256" key="2">
    <source>
        <dbReference type="ARBA" id="ARBA00035722"/>
    </source>
</evidence>
<dbReference type="InterPro" id="IPR047041">
    <property type="entry name" value="BipA_GTP-bd_dom"/>
</dbReference>
<protein>
    <recommendedName>
        <fullName evidence="2">50S ribosomal subunit assembly factor BipA</fullName>
    </recommendedName>
</protein>
<dbReference type="InterPro" id="IPR047042">
    <property type="entry name" value="BipA_II"/>
</dbReference>
<accession>A0A0G0N987</accession>
<dbReference type="SUPFAM" id="SSF54980">
    <property type="entry name" value="EF-G C-terminal domain-like"/>
    <property type="match status" value="2"/>
</dbReference>
<dbReference type="GO" id="GO:1990904">
    <property type="term" value="C:ribonucleoprotein complex"/>
    <property type="evidence" value="ECO:0007669"/>
    <property type="project" value="TreeGrafter"/>
</dbReference>
<dbReference type="PROSITE" id="PS00301">
    <property type="entry name" value="G_TR_1"/>
    <property type="match status" value="1"/>
</dbReference>
<dbReference type="PRINTS" id="PR00315">
    <property type="entry name" value="ELONGATNFCT"/>
</dbReference>
<dbReference type="SUPFAM" id="SSF52540">
    <property type="entry name" value="P-loop containing nucleoside triphosphate hydrolases"/>
    <property type="match status" value="1"/>
</dbReference>
<gene>
    <name evidence="4" type="ORF">UT39_C0001G0083</name>
</gene>
<dbReference type="InterPro" id="IPR031157">
    <property type="entry name" value="G_TR_CS"/>
</dbReference>
<keyword evidence="1" id="KW-0547">Nucleotide-binding</keyword>
<dbReference type="Pfam" id="PF00679">
    <property type="entry name" value="EFG_C"/>
    <property type="match status" value="1"/>
</dbReference>
<dbReference type="InterPro" id="IPR035651">
    <property type="entry name" value="BipA_V"/>
</dbReference>
<dbReference type="Gene3D" id="3.30.70.240">
    <property type="match status" value="1"/>
</dbReference>
<dbReference type="STRING" id="1618550.UT39_C0001G0083"/>
<evidence type="ECO:0000313" key="4">
    <source>
        <dbReference type="EMBL" id="KKR12028.1"/>
    </source>
</evidence>
<evidence type="ECO:0000256" key="1">
    <source>
        <dbReference type="ARBA" id="ARBA00023134"/>
    </source>
</evidence>
<dbReference type="InterPro" id="IPR006298">
    <property type="entry name" value="BipA"/>
</dbReference>
<dbReference type="CDD" id="cd03691">
    <property type="entry name" value="BipA_TypA_II"/>
    <property type="match status" value="1"/>
</dbReference>
<dbReference type="Proteomes" id="UP000034246">
    <property type="component" value="Unassembled WGS sequence"/>
</dbReference>
<dbReference type="Gene3D" id="2.40.30.10">
    <property type="entry name" value="Translation factors"/>
    <property type="match status" value="1"/>
</dbReference>
<organism evidence="4 5">
    <name type="scientific">Candidatus Woesebacteria bacterium GW2011_GWA1_39_21</name>
    <dbReference type="NCBI Taxonomy" id="1618550"/>
    <lineage>
        <taxon>Bacteria</taxon>
        <taxon>Candidatus Woeseibacteriota</taxon>
    </lineage>
</organism>
<dbReference type="GO" id="GO:0005829">
    <property type="term" value="C:cytosol"/>
    <property type="evidence" value="ECO:0007669"/>
    <property type="project" value="TreeGrafter"/>
</dbReference>
<keyword evidence="1" id="KW-0342">GTP-binding</keyword>
<dbReference type="Gene3D" id="2.40.50.250">
    <property type="entry name" value="bipa protein"/>
    <property type="match status" value="1"/>
</dbReference>
<dbReference type="AlphaFoldDB" id="A0A0G0N987"/>
<dbReference type="Gene3D" id="3.30.70.870">
    <property type="entry name" value="Elongation Factor G (Translational Gtpase), domain 3"/>
    <property type="match status" value="1"/>
</dbReference>
<evidence type="ECO:0000313" key="5">
    <source>
        <dbReference type="Proteomes" id="UP000034246"/>
    </source>
</evidence>
<dbReference type="InterPro" id="IPR004161">
    <property type="entry name" value="EFTu-like_2"/>
</dbReference>
<reference evidence="4 5" key="1">
    <citation type="journal article" date="2015" name="Nature">
        <title>rRNA introns, odd ribosomes, and small enigmatic genomes across a large radiation of phyla.</title>
        <authorList>
            <person name="Brown C.T."/>
            <person name="Hug L.A."/>
            <person name="Thomas B.C."/>
            <person name="Sharon I."/>
            <person name="Castelle C.J."/>
            <person name="Singh A."/>
            <person name="Wilkins M.J."/>
            <person name="Williams K.H."/>
            <person name="Banfield J.F."/>
        </authorList>
    </citation>
    <scope>NUCLEOTIDE SEQUENCE [LARGE SCALE GENOMIC DNA]</scope>
</reference>
<dbReference type="Gene3D" id="3.40.50.300">
    <property type="entry name" value="P-loop containing nucleotide triphosphate hydrolases"/>
    <property type="match status" value="1"/>
</dbReference>
<dbReference type="FunFam" id="3.40.50.300:FF:000055">
    <property type="entry name" value="GTP-binding protein TypA"/>
    <property type="match status" value="1"/>
</dbReference>
<dbReference type="InterPro" id="IPR048876">
    <property type="entry name" value="BipA_C"/>
</dbReference>
<dbReference type="GO" id="GO:0005525">
    <property type="term" value="F:GTP binding"/>
    <property type="evidence" value="ECO:0007669"/>
    <property type="project" value="UniProtKB-KW"/>
</dbReference>
<comment type="caution">
    <text evidence="4">The sequence shown here is derived from an EMBL/GenBank/DDBJ whole genome shotgun (WGS) entry which is preliminary data.</text>
</comment>
<dbReference type="CDD" id="cd03710">
    <property type="entry name" value="BipA_TypA_C"/>
    <property type="match status" value="1"/>
</dbReference>
<dbReference type="Pfam" id="PF03144">
    <property type="entry name" value="GTP_EFTU_D2"/>
    <property type="match status" value="1"/>
</dbReference>
<proteinExistence type="predicted"/>
<dbReference type="PATRIC" id="fig|1618550.3.peg.90"/>
<dbReference type="InterPro" id="IPR000640">
    <property type="entry name" value="EFG_V-like"/>
</dbReference>